<protein>
    <submittedName>
        <fullName evidence="10">Putative transposase</fullName>
    </submittedName>
</protein>
<name>A0A7R8MJM7_9CAUD</name>
<dbReference type="GO" id="GO:0046872">
    <property type="term" value="F:metal ion binding"/>
    <property type="evidence" value="ECO:0007669"/>
    <property type="project" value="UniProtKB-KW"/>
</dbReference>
<dbReference type="Proteomes" id="UP000596247">
    <property type="component" value="Chromosome"/>
</dbReference>
<dbReference type="InterPro" id="IPR021027">
    <property type="entry name" value="Transposase_put_HTH"/>
</dbReference>
<dbReference type="NCBIfam" id="NF040570">
    <property type="entry name" value="guided_TnpB"/>
    <property type="match status" value="1"/>
</dbReference>
<evidence type="ECO:0000259" key="9">
    <source>
        <dbReference type="Pfam" id="PF12323"/>
    </source>
</evidence>
<dbReference type="Pfam" id="PF12323">
    <property type="entry name" value="HTH_OrfB_IS605"/>
    <property type="match status" value="1"/>
</dbReference>
<evidence type="ECO:0000313" key="11">
    <source>
        <dbReference type="Proteomes" id="UP000596247"/>
    </source>
</evidence>
<sequence length="364" mass="42108">MKKITKQCRLYPNREMKEALDKYFGCCRFVWNSLLEETYHYAGIINQPYLNSLLTELKTKHDFLKDCSSVALQQVTFSLASAWSAFFNNVAQKPRFKSRKMGHNSFKLVGDCVNGVGTKYVHFPKIGECKYKNSWGNLSKISSYVVSKKRNGKYYISFLVEVELKPKTQSGMVGIDVGLSYFATCADNQGNHWKINNPKFLLKRQRAYKRASRRLSRKVLGSANRNKSRNRLAALVGKTVNQRNDYLHKVSTELVSKYQHIVIEDLNIRGLLKNNRLAKHISDTGWGEFFRQLHYKALMYNTPIHIIKAPRWYPSTQICANCNSKREVRLHLNERSWTCNYCGASHDRDINAAQNLLKQVLSSR</sequence>
<keyword evidence="3" id="KW-0479">Metal-binding</keyword>
<proteinExistence type="inferred from homology"/>
<evidence type="ECO:0000256" key="2">
    <source>
        <dbReference type="ARBA" id="ARBA00022578"/>
    </source>
</evidence>
<evidence type="ECO:0000256" key="3">
    <source>
        <dbReference type="ARBA" id="ARBA00022723"/>
    </source>
</evidence>
<evidence type="ECO:0000256" key="4">
    <source>
        <dbReference type="ARBA" id="ARBA00022833"/>
    </source>
</evidence>
<feature type="domain" description="Probable transposase IS891/IS1136/IS1341" evidence="7">
    <location>
        <begin position="158"/>
        <end position="274"/>
    </location>
</feature>
<evidence type="ECO:0000259" key="8">
    <source>
        <dbReference type="Pfam" id="PF07282"/>
    </source>
</evidence>
<dbReference type="EMBL" id="LR881104">
    <property type="protein sequence ID" value="CAD5236229.1"/>
    <property type="molecule type" value="Genomic_DNA"/>
</dbReference>
<dbReference type="InterPro" id="IPR010095">
    <property type="entry name" value="Cas12f1-like_TNB"/>
</dbReference>
<dbReference type="GO" id="GO:0006310">
    <property type="term" value="P:DNA recombination"/>
    <property type="evidence" value="ECO:0007669"/>
    <property type="project" value="UniProtKB-KW"/>
</dbReference>
<dbReference type="Pfam" id="PF01385">
    <property type="entry name" value="OrfB_IS605"/>
    <property type="match status" value="1"/>
</dbReference>
<feature type="domain" description="Cas12f1-like TNB" evidence="8">
    <location>
        <begin position="286"/>
        <end position="356"/>
    </location>
</feature>
<evidence type="ECO:0000256" key="5">
    <source>
        <dbReference type="ARBA" id="ARBA00023125"/>
    </source>
</evidence>
<dbReference type="InterPro" id="IPR001959">
    <property type="entry name" value="Transposase"/>
</dbReference>
<keyword evidence="2" id="KW-0815">Transposition</keyword>
<gene>
    <name evidence="10" type="ORF">LLCLJKAH_00240</name>
</gene>
<dbReference type="GO" id="GO:0003677">
    <property type="term" value="F:DNA binding"/>
    <property type="evidence" value="ECO:0007669"/>
    <property type="project" value="UniProtKB-KW"/>
</dbReference>
<evidence type="ECO:0000259" key="7">
    <source>
        <dbReference type="Pfam" id="PF01385"/>
    </source>
</evidence>
<evidence type="ECO:0000313" key="10">
    <source>
        <dbReference type="EMBL" id="CAD5236229.1"/>
    </source>
</evidence>
<keyword evidence="5" id="KW-0238">DNA-binding</keyword>
<keyword evidence="6" id="KW-0233">DNA recombination</keyword>
<dbReference type="GO" id="GO:0032196">
    <property type="term" value="P:transposition"/>
    <property type="evidence" value="ECO:0007669"/>
    <property type="project" value="UniProtKB-KW"/>
</dbReference>
<dbReference type="NCBIfam" id="TIGR01766">
    <property type="entry name" value="IS200/IS605 family accessory protein TnpB-like domain"/>
    <property type="match status" value="1"/>
</dbReference>
<evidence type="ECO:0000256" key="6">
    <source>
        <dbReference type="ARBA" id="ARBA00023172"/>
    </source>
</evidence>
<keyword evidence="4" id="KW-0862">Zinc</keyword>
<dbReference type="Pfam" id="PF07282">
    <property type="entry name" value="Cas12f1-like_TNB"/>
    <property type="match status" value="1"/>
</dbReference>
<comment type="similarity">
    <text evidence="1">In the C-terminal section; belongs to the transposase 35 family.</text>
</comment>
<evidence type="ECO:0000256" key="1">
    <source>
        <dbReference type="ARBA" id="ARBA00008761"/>
    </source>
</evidence>
<keyword evidence="11" id="KW-1185">Reference proteome</keyword>
<organism evidence="10 11">
    <name type="scientific">Klebsiella phage vB_KvM-Eowyn</name>
    <dbReference type="NCBI Taxonomy" id="2762819"/>
    <lineage>
        <taxon>Viruses</taxon>
        <taxon>Duplodnaviria</taxon>
        <taxon>Heunggongvirae</taxon>
        <taxon>Uroviricota</taxon>
        <taxon>Caudoviricetes</taxon>
        <taxon>Chimalliviridae</taxon>
        <taxon>Eowynvirus</taxon>
        <taxon>Eowynvirus eowyn</taxon>
    </lineage>
</organism>
<accession>A0A7R8MJM7</accession>
<reference evidence="10 11" key="1">
    <citation type="submission" date="2020-09" db="EMBL/GenBank/DDBJ databases">
        <authorList>
            <person name="Jameson E."/>
        </authorList>
    </citation>
    <scope>NUCLEOTIDE SEQUENCE [LARGE SCALE GENOMIC DNA]</scope>
</reference>
<feature type="domain" description="Transposase putative helix-turn-helix" evidence="9">
    <location>
        <begin position="1"/>
        <end position="37"/>
    </location>
</feature>